<evidence type="ECO:0000313" key="2">
    <source>
        <dbReference type="EMBL" id="CAB4879316.1"/>
    </source>
</evidence>
<feature type="transmembrane region" description="Helical" evidence="1">
    <location>
        <begin position="227"/>
        <end position="255"/>
    </location>
</feature>
<dbReference type="EMBL" id="CAFBLU010000023">
    <property type="protein sequence ID" value="CAB4879316.1"/>
    <property type="molecule type" value="Genomic_DNA"/>
</dbReference>
<feature type="transmembrane region" description="Helical" evidence="1">
    <location>
        <begin position="510"/>
        <end position="527"/>
    </location>
</feature>
<feature type="transmembrane region" description="Helical" evidence="1">
    <location>
        <begin position="547"/>
        <end position="565"/>
    </location>
</feature>
<sequence>MEAASTSQVSPSPAGGDLVGQRSKRDFRIGLAAILCIALGASMLMQNVGWAQMSFFGLTRAMSTGTAQIDPYHWESKDKSYIDGHFYSVKAPGLSAFVLPAYVGLRAIHFESRHGGRPVTGMVGPQAGSHGKPVAVKADWHLNWMIIWALTLFGCMLPFALLLLLVRSMAERYGPGTGTATAVAVGLGTMLLPFSTQLMSHALSTFALFAAFWILHRERQGVGNLKLVALGGLVSGLAVTVEYPLAFGGFVLGLYTAFRSADGRWDLLSVIKRGTAFAGGVLFGVLPIAFYNLWAFGSPTKMSYSSAVAVQGLTGHQEIGLNSHGFFGIGVPKFENLVHLLFSPRGLLITTPVLAMGLFGAAVMYRKGHRAEGATIIGMVALHLLYNAGYWLPFGGGTPGPRFLIPTIPFVGIGLVFAWKKLPSTTLVLAVVSGVVMSLITVTYPLVGFDWVYRWWSRVEHAYFVPTVWSEIGLGRAWPSVLPTLGLFALAAVLAAVVTRGLRFAKDWRPALAALVGWGLLAGVASRHIREDSRPADSYHVNIPHRLVEVAGLAALVVLLSALAFQRARSVDSEGTLAK</sequence>
<dbReference type="AlphaFoldDB" id="A0A6J7E8P8"/>
<reference evidence="2" key="1">
    <citation type="submission" date="2020-05" db="EMBL/GenBank/DDBJ databases">
        <authorList>
            <person name="Chiriac C."/>
            <person name="Salcher M."/>
            <person name="Ghai R."/>
            <person name="Kavagutti S V."/>
        </authorList>
    </citation>
    <scope>NUCLEOTIDE SEQUENCE</scope>
</reference>
<keyword evidence="1" id="KW-0472">Membrane</keyword>
<gene>
    <name evidence="2" type="ORF">UFOPK3444_01243</name>
</gene>
<organism evidence="2">
    <name type="scientific">freshwater metagenome</name>
    <dbReference type="NCBI Taxonomy" id="449393"/>
    <lineage>
        <taxon>unclassified sequences</taxon>
        <taxon>metagenomes</taxon>
        <taxon>ecological metagenomes</taxon>
    </lineage>
</organism>
<feature type="transmembrane region" description="Helical" evidence="1">
    <location>
        <begin position="173"/>
        <end position="192"/>
    </location>
</feature>
<feature type="transmembrane region" description="Helical" evidence="1">
    <location>
        <begin position="426"/>
        <end position="447"/>
    </location>
</feature>
<feature type="transmembrane region" description="Helical" evidence="1">
    <location>
        <begin position="29"/>
        <end position="50"/>
    </location>
</feature>
<keyword evidence="1" id="KW-0812">Transmembrane</keyword>
<name>A0A6J7E8P8_9ZZZZ</name>
<feature type="transmembrane region" description="Helical" evidence="1">
    <location>
        <begin position="145"/>
        <end position="166"/>
    </location>
</feature>
<keyword evidence="1" id="KW-1133">Transmembrane helix</keyword>
<accession>A0A6J7E8P8</accession>
<feature type="transmembrane region" description="Helical" evidence="1">
    <location>
        <begin position="477"/>
        <end position="498"/>
    </location>
</feature>
<evidence type="ECO:0000256" key="1">
    <source>
        <dbReference type="SAM" id="Phobius"/>
    </source>
</evidence>
<protein>
    <submittedName>
        <fullName evidence="2">Unannotated protein</fullName>
    </submittedName>
</protein>
<proteinExistence type="predicted"/>
<feature type="transmembrane region" description="Helical" evidence="1">
    <location>
        <begin position="373"/>
        <end position="391"/>
    </location>
</feature>
<feature type="transmembrane region" description="Helical" evidence="1">
    <location>
        <begin position="403"/>
        <end position="419"/>
    </location>
</feature>
<feature type="transmembrane region" description="Helical" evidence="1">
    <location>
        <begin position="275"/>
        <end position="294"/>
    </location>
</feature>